<accession>F2IAJ6</accession>
<protein>
    <recommendedName>
        <fullName evidence="2">histidine kinase</fullName>
        <ecNumber evidence="2">2.7.13.3</ecNumber>
    </recommendedName>
</protein>
<dbReference type="Gene3D" id="1.10.287.130">
    <property type="match status" value="1"/>
</dbReference>
<dbReference type="InterPro" id="IPR004358">
    <property type="entry name" value="Sig_transdc_His_kin-like_C"/>
</dbReference>
<dbReference type="SUPFAM" id="SSF47384">
    <property type="entry name" value="Homodimeric domain of signal transducing histidine kinase"/>
    <property type="match status" value="1"/>
</dbReference>
<evidence type="ECO:0000256" key="5">
    <source>
        <dbReference type="ARBA" id="ARBA00022777"/>
    </source>
</evidence>
<dbReference type="EMBL" id="CP002542">
    <property type="protein sequence ID" value="AEA43132.1"/>
    <property type="molecule type" value="Genomic_DNA"/>
</dbReference>
<keyword evidence="3" id="KW-0597">Phosphoprotein</keyword>
<evidence type="ECO:0000256" key="4">
    <source>
        <dbReference type="ARBA" id="ARBA00022679"/>
    </source>
</evidence>
<dbReference type="PROSITE" id="PS50109">
    <property type="entry name" value="HIS_KIN"/>
    <property type="match status" value="1"/>
</dbReference>
<dbReference type="SUPFAM" id="SSF55874">
    <property type="entry name" value="ATPase domain of HSP90 chaperone/DNA topoisomerase II/histidine kinase"/>
    <property type="match status" value="1"/>
</dbReference>
<proteinExistence type="predicted"/>
<dbReference type="KEGG" id="fte:Fluta_1136"/>
<keyword evidence="8" id="KW-1185">Reference proteome</keyword>
<evidence type="ECO:0000256" key="3">
    <source>
        <dbReference type="ARBA" id="ARBA00022553"/>
    </source>
</evidence>
<evidence type="ECO:0000256" key="1">
    <source>
        <dbReference type="ARBA" id="ARBA00000085"/>
    </source>
</evidence>
<reference evidence="7 8" key="1">
    <citation type="journal article" date="2011" name="Stand. Genomic Sci.">
        <title>Complete genome sequence of the gliding freshwater bacterium Fluviicola taffensis type strain (RW262).</title>
        <authorList>
            <person name="Woyke T."/>
            <person name="Chertkov O."/>
            <person name="Lapidus A."/>
            <person name="Nolan M."/>
            <person name="Lucas S."/>
            <person name="Del Rio T.G."/>
            <person name="Tice H."/>
            <person name="Cheng J.F."/>
            <person name="Tapia R."/>
            <person name="Han C."/>
            <person name="Goodwin L."/>
            <person name="Pitluck S."/>
            <person name="Liolios K."/>
            <person name="Pagani I."/>
            <person name="Ivanova N."/>
            <person name="Huntemann M."/>
            <person name="Mavromatis K."/>
            <person name="Mikhailova N."/>
            <person name="Pati A."/>
            <person name="Chen A."/>
            <person name="Palaniappan K."/>
            <person name="Land M."/>
            <person name="Hauser L."/>
            <person name="Brambilla E.M."/>
            <person name="Rohde M."/>
            <person name="Mwirichia R."/>
            <person name="Sikorski J."/>
            <person name="Tindall B.J."/>
            <person name="Goker M."/>
            <person name="Bristow J."/>
            <person name="Eisen J.A."/>
            <person name="Markowitz V."/>
            <person name="Hugenholtz P."/>
            <person name="Klenk H.P."/>
            <person name="Kyrpides N.C."/>
        </authorList>
    </citation>
    <scope>NUCLEOTIDE SEQUENCE [LARGE SCALE GENOMIC DNA]</scope>
    <source>
        <strain evidence="8">DSM 16823 / RW262 / RW262</strain>
    </source>
</reference>
<dbReference type="OrthoDB" id="9806995at2"/>
<dbReference type="PANTHER" id="PTHR43065:SF42">
    <property type="entry name" value="TWO-COMPONENT SENSOR PPRA"/>
    <property type="match status" value="1"/>
</dbReference>
<dbReference type="EC" id="2.7.13.3" evidence="2"/>
<dbReference type="PRINTS" id="PR00344">
    <property type="entry name" value="BCTRLSENSOR"/>
</dbReference>
<keyword evidence="4" id="KW-0808">Transferase</keyword>
<dbReference type="AlphaFoldDB" id="F2IAJ6"/>
<evidence type="ECO:0000256" key="2">
    <source>
        <dbReference type="ARBA" id="ARBA00012438"/>
    </source>
</evidence>
<dbReference type="InterPro" id="IPR036890">
    <property type="entry name" value="HATPase_C_sf"/>
</dbReference>
<dbReference type="GO" id="GO:0000155">
    <property type="term" value="F:phosphorelay sensor kinase activity"/>
    <property type="evidence" value="ECO:0007669"/>
    <property type="project" value="InterPro"/>
</dbReference>
<dbReference type="InterPro" id="IPR036097">
    <property type="entry name" value="HisK_dim/P_sf"/>
</dbReference>
<dbReference type="STRING" id="755732.Fluta_1136"/>
<dbReference type="SMART" id="SM00388">
    <property type="entry name" value="HisKA"/>
    <property type="match status" value="1"/>
</dbReference>
<dbReference type="HOGENOM" id="CLU_000445_114_39_10"/>
<sequence>MSQIQRGSRIINLLINHSNQIPVKNTESEILHERLKELGCLYDIAKITLDSSKSFDEIIEEIVHRIPKAWQHDEAAICHIQIRTDWFKSAEEPLENVFQEQIIRVNDQGIGRIRIYYPASSYKKADFLEDEYRLLEKLAIDLALFIEHQEIKSRELRYLESLKHHDRLKVLGEITAGIAHELNTPLGSILGFSQLIIDDSKDSSTLADAQKIVHAAIHAREVVKKLMYFSCELPQRFEFVSLQAVVNDTVLLIKPSLESKKIDWKMRLDKNPILVQLDTVQITQVVFNLINNALHASPKEGQILIEVCDKGENAELIIQDFGIGMSEETVTQIFEPFFTTKELGEGMGLGLSVVHGIVKSHKGSIFVKSKVNEGTVFRIVLPKKQK</sequence>
<comment type="catalytic activity">
    <reaction evidence="1">
        <text>ATP + protein L-histidine = ADP + protein N-phospho-L-histidine.</text>
        <dbReference type="EC" id="2.7.13.3"/>
    </reaction>
</comment>
<organism evidence="7 8">
    <name type="scientific">Fluviicola taffensis (strain DSM 16823 / NCIMB 13979 / RW262)</name>
    <dbReference type="NCBI Taxonomy" id="755732"/>
    <lineage>
        <taxon>Bacteria</taxon>
        <taxon>Pseudomonadati</taxon>
        <taxon>Bacteroidota</taxon>
        <taxon>Flavobacteriia</taxon>
        <taxon>Flavobacteriales</taxon>
        <taxon>Crocinitomicaceae</taxon>
        <taxon>Fluviicola</taxon>
    </lineage>
</organism>
<dbReference type="InterPro" id="IPR003594">
    <property type="entry name" value="HATPase_dom"/>
</dbReference>
<dbReference type="SMART" id="SM00387">
    <property type="entry name" value="HATPase_c"/>
    <property type="match status" value="1"/>
</dbReference>
<dbReference type="InterPro" id="IPR005467">
    <property type="entry name" value="His_kinase_dom"/>
</dbReference>
<evidence type="ECO:0000313" key="8">
    <source>
        <dbReference type="Proteomes" id="UP000007463"/>
    </source>
</evidence>
<dbReference type="Pfam" id="PF02518">
    <property type="entry name" value="HATPase_c"/>
    <property type="match status" value="1"/>
</dbReference>
<dbReference type="CDD" id="cd00082">
    <property type="entry name" value="HisKA"/>
    <property type="match status" value="1"/>
</dbReference>
<reference evidence="8" key="2">
    <citation type="submission" date="2011-02" db="EMBL/GenBank/DDBJ databases">
        <title>The complete genome of Fluviicola taffensis DSM 16823.</title>
        <authorList>
            <consortium name="US DOE Joint Genome Institute (JGI-PGF)"/>
            <person name="Lucas S."/>
            <person name="Copeland A."/>
            <person name="Lapidus A."/>
            <person name="Bruce D."/>
            <person name="Goodwin L."/>
            <person name="Pitluck S."/>
            <person name="Kyrpides N."/>
            <person name="Mavromatis K."/>
            <person name="Ivanova N."/>
            <person name="Mikhailova N."/>
            <person name="Pagani I."/>
            <person name="Chertkov O."/>
            <person name="Detter J.C."/>
            <person name="Han C."/>
            <person name="Tapia R."/>
            <person name="Land M."/>
            <person name="Hauser L."/>
            <person name="Markowitz V."/>
            <person name="Cheng J.-F."/>
            <person name="Hugenholtz P."/>
            <person name="Woyke T."/>
            <person name="Wu D."/>
            <person name="Tindall B."/>
            <person name="Pomrenke H.G."/>
            <person name="Brambilla E."/>
            <person name="Klenk H.-P."/>
            <person name="Eisen J.A."/>
        </authorList>
    </citation>
    <scope>NUCLEOTIDE SEQUENCE [LARGE SCALE GENOMIC DNA]</scope>
    <source>
        <strain evidence="8">DSM 16823 / RW262 / RW262</strain>
    </source>
</reference>
<dbReference type="Gene3D" id="3.30.565.10">
    <property type="entry name" value="Histidine kinase-like ATPase, C-terminal domain"/>
    <property type="match status" value="1"/>
</dbReference>
<dbReference type="Proteomes" id="UP000007463">
    <property type="component" value="Chromosome"/>
</dbReference>
<dbReference type="Pfam" id="PF00512">
    <property type="entry name" value="HisKA"/>
    <property type="match status" value="1"/>
</dbReference>
<evidence type="ECO:0000259" key="6">
    <source>
        <dbReference type="PROSITE" id="PS50109"/>
    </source>
</evidence>
<feature type="domain" description="Histidine kinase" evidence="6">
    <location>
        <begin position="177"/>
        <end position="385"/>
    </location>
</feature>
<gene>
    <name evidence="7" type="ordered locus">Fluta_1136</name>
</gene>
<name>F2IAJ6_FLUTR</name>
<dbReference type="PANTHER" id="PTHR43065">
    <property type="entry name" value="SENSOR HISTIDINE KINASE"/>
    <property type="match status" value="1"/>
</dbReference>
<dbReference type="eggNOG" id="COG4191">
    <property type="taxonomic scope" value="Bacteria"/>
</dbReference>
<dbReference type="InterPro" id="IPR003661">
    <property type="entry name" value="HisK_dim/P_dom"/>
</dbReference>
<evidence type="ECO:0000313" key="7">
    <source>
        <dbReference type="EMBL" id="AEA43132.1"/>
    </source>
</evidence>
<dbReference type="FunFam" id="3.30.565.10:FF:000006">
    <property type="entry name" value="Sensor histidine kinase WalK"/>
    <property type="match status" value="1"/>
</dbReference>
<keyword evidence="5 7" id="KW-0418">Kinase</keyword>